<sequence>MTLKLILSVLILAAAVCTASEQNRIVGGNDTTIEEYPTIVQVEFRSLLIWSQSCAASVLNSLYVLSAAHCFAGIFFDVNSRRIRAGTTNRNSGGVIVYVEAAINHPSYSSITLDGDISVVRLADRLTFSNVIQPVAIVIQSFELPDNLPVVHAGWGATSQGGSASPILQDVEIFTVNRQLCHERYQTLFPRRSVTENMICAGILDVGGRDACQGDSGGPLYYQNILVGIVSWGQGCAQAFYPGVSTNVASYTNWIISTAV</sequence>
<keyword evidence="1" id="KW-1015">Disulfide bond</keyword>
<dbReference type="PANTHER" id="PTHR24252">
    <property type="entry name" value="ACROSIN-RELATED"/>
    <property type="match status" value="1"/>
</dbReference>
<dbReference type="InterPro" id="IPR033116">
    <property type="entry name" value="TRYPSIN_SER"/>
</dbReference>
<dbReference type="InterPro" id="IPR009003">
    <property type="entry name" value="Peptidase_S1_PA"/>
</dbReference>
<gene>
    <name evidence="6" type="primary">LOC113522249</name>
</gene>
<dbReference type="InterPro" id="IPR001254">
    <property type="entry name" value="Trypsin_dom"/>
</dbReference>
<dbReference type="InterPro" id="IPR043504">
    <property type="entry name" value="Peptidase_S1_PA_chymotrypsin"/>
</dbReference>
<feature type="domain" description="Peptidase S1" evidence="4">
    <location>
        <begin position="25"/>
        <end position="260"/>
    </location>
</feature>
<evidence type="ECO:0000259" key="4">
    <source>
        <dbReference type="PROSITE" id="PS50240"/>
    </source>
</evidence>
<evidence type="ECO:0000313" key="6">
    <source>
        <dbReference type="RefSeq" id="XP_052753970.1"/>
    </source>
</evidence>
<accession>A0ABM3MRV0</accession>
<evidence type="ECO:0000313" key="5">
    <source>
        <dbReference type="Proteomes" id="UP001652740"/>
    </source>
</evidence>
<dbReference type="CDD" id="cd00190">
    <property type="entry name" value="Tryp_SPc"/>
    <property type="match status" value="1"/>
</dbReference>
<dbReference type="PANTHER" id="PTHR24252:SF7">
    <property type="entry name" value="HYALIN"/>
    <property type="match status" value="1"/>
</dbReference>
<keyword evidence="2" id="KW-0720">Serine protease</keyword>
<name>A0ABM3MRV0_GALME</name>
<dbReference type="SMART" id="SM00020">
    <property type="entry name" value="Tryp_SPc"/>
    <property type="match status" value="1"/>
</dbReference>
<dbReference type="InterPro" id="IPR018114">
    <property type="entry name" value="TRYPSIN_HIS"/>
</dbReference>
<feature type="chain" id="PRO_5046139572" evidence="3">
    <location>
        <begin position="20"/>
        <end position="260"/>
    </location>
</feature>
<protein>
    <submittedName>
        <fullName evidence="6">Trypsin, alkaline C-like isoform X1</fullName>
    </submittedName>
</protein>
<evidence type="ECO:0000256" key="3">
    <source>
        <dbReference type="SAM" id="SignalP"/>
    </source>
</evidence>
<dbReference type="GeneID" id="113522249"/>
<feature type="signal peptide" evidence="3">
    <location>
        <begin position="1"/>
        <end position="19"/>
    </location>
</feature>
<dbReference type="Gene3D" id="2.40.10.10">
    <property type="entry name" value="Trypsin-like serine proteases"/>
    <property type="match status" value="1"/>
</dbReference>
<dbReference type="PROSITE" id="PS50240">
    <property type="entry name" value="TRYPSIN_DOM"/>
    <property type="match status" value="1"/>
</dbReference>
<evidence type="ECO:0000256" key="2">
    <source>
        <dbReference type="RuleBase" id="RU363034"/>
    </source>
</evidence>
<evidence type="ECO:0000256" key="1">
    <source>
        <dbReference type="ARBA" id="ARBA00023157"/>
    </source>
</evidence>
<keyword evidence="2" id="KW-0378">Hydrolase</keyword>
<dbReference type="PRINTS" id="PR00722">
    <property type="entry name" value="CHYMOTRYPSIN"/>
</dbReference>
<dbReference type="PROSITE" id="PS00135">
    <property type="entry name" value="TRYPSIN_SER"/>
    <property type="match status" value="1"/>
</dbReference>
<dbReference type="InterPro" id="IPR001314">
    <property type="entry name" value="Peptidase_S1A"/>
</dbReference>
<organism evidence="5 6">
    <name type="scientific">Galleria mellonella</name>
    <name type="common">Greater wax moth</name>
    <dbReference type="NCBI Taxonomy" id="7137"/>
    <lineage>
        <taxon>Eukaryota</taxon>
        <taxon>Metazoa</taxon>
        <taxon>Ecdysozoa</taxon>
        <taxon>Arthropoda</taxon>
        <taxon>Hexapoda</taxon>
        <taxon>Insecta</taxon>
        <taxon>Pterygota</taxon>
        <taxon>Neoptera</taxon>
        <taxon>Endopterygota</taxon>
        <taxon>Lepidoptera</taxon>
        <taxon>Glossata</taxon>
        <taxon>Ditrysia</taxon>
        <taxon>Pyraloidea</taxon>
        <taxon>Pyralidae</taxon>
        <taxon>Galleriinae</taxon>
        <taxon>Galleria</taxon>
    </lineage>
</organism>
<reference evidence="6" key="1">
    <citation type="submission" date="2025-08" db="UniProtKB">
        <authorList>
            <consortium name="RefSeq"/>
        </authorList>
    </citation>
    <scope>IDENTIFICATION</scope>
    <source>
        <tissue evidence="6">Whole larvae</tissue>
    </source>
</reference>
<keyword evidence="2" id="KW-0645">Protease</keyword>
<keyword evidence="5" id="KW-1185">Reference proteome</keyword>
<dbReference type="PROSITE" id="PS00134">
    <property type="entry name" value="TRYPSIN_HIS"/>
    <property type="match status" value="1"/>
</dbReference>
<dbReference type="Pfam" id="PF00089">
    <property type="entry name" value="Trypsin"/>
    <property type="match status" value="1"/>
</dbReference>
<keyword evidence="3" id="KW-0732">Signal</keyword>
<proteinExistence type="predicted"/>
<dbReference type="Proteomes" id="UP001652740">
    <property type="component" value="Unplaced"/>
</dbReference>
<dbReference type="RefSeq" id="XP_052753970.1">
    <property type="nucleotide sequence ID" value="XM_052898010.1"/>
</dbReference>
<dbReference type="SUPFAM" id="SSF50494">
    <property type="entry name" value="Trypsin-like serine proteases"/>
    <property type="match status" value="1"/>
</dbReference>